<evidence type="ECO:0000313" key="2">
    <source>
        <dbReference type="EMBL" id="QNV40002.1"/>
    </source>
</evidence>
<proteinExistence type="predicted"/>
<evidence type="ECO:0000259" key="1">
    <source>
        <dbReference type="SMART" id="SM00871"/>
    </source>
</evidence>
<dbReference type="Proteomes" id="UP000516421">
    <property type="component" value="Chromosome"/>
</dbReference>
<keyword evidence="3" id="KW-1185">Reference proteome</keyword>
<reference evidence="2 3" key="1">
    <citation type="submission" date="2020-09" db="EMBL/GenBank/DDBJ databases">
        <title>Investigation of environmental microbe.</title>
        <authorList>
            <person name="Ou Y."/>
            <person name="Kang Q."/>
        </authorList>
    </citation>
    <scope>NUCLEOTIDE SEQUENCE [LARGE SCALE GENOMIC DNA]</scope>
    <source>
        <strain evidence="2 3">KJZ-9</strain>
    </source>
</reference>
<gene>
    <name evidence="2" type="ORF">IDM48_00625</name>
</gene>
<dbReference type="Gene3D" id="3.20.80.10">
    <property type="entry name" value="Regulatory factor, effector binding domain"/>
    <property type="match status" value="1"/>
</dbReference>
<sequence>MSDFARVEHKPALVVAGLRETVDQFEGRATLWTKVVDSATLAGANVAHAQQIAIIFGANKNQEFDYMAGLVVDSHESAGKLGLNAAEVPAGEYAIVDVRGPAPLASSTGLEYLVSTFLPEHGLKPNGPAMEIFGPGDTGAEDYAMQVWLPVKA</sequence>
<dbReference type="Pfam" id="PF06445">
    <property type="entry name" value="GyrI-like"/>
    <property type="match status" value="1"/>
</dbReference>
<dbReference type="SUPFAM" id="SSF55136">
    <property type="entry name" value="Probable bacterial effector-binding domain"/>
    <property type="match status" value="1"/>
</dbReference>
<dbReference type="RefSeq" id="WP_190617572.1">
    <property type="nucleotide sequence ID" value="NZ_CP061538.1"/>
</dbReference>
<feature type="domain" description="AraC effector-binding" evidence="1">
    <location>
        <begin position="3"/>
        <end position="152"/>
    </location>
</feature>
<name>A0A7H2BK06_9MICC</name>
<dbReference type="AlphaFoldDB" id="A0A7H2BK06"/>
<protein>
    <submittedName>
        <fullName evidence="2">GyrI-like domain-containing protein</fullName>
    </submittedName>
</protein>
<dbReference type="InterPro" id="IPR011256">
    <property type="entry name" value="Reg_factor_effector_dom_sf"/>
</dbReference>
<organism evidence="2 3">
    <name type="scientific">Rothia amarae</name>
    <dbReference type="NCBI Taxonomy" id="169480"/>
    <lineage>
        <taxon>Bacteria</taxon>
        <taxon>Bacillati</taxon>
        <taxon>Actinomycetota</taxon>
        <taxon>Actinomycetes</taxon>
        <taxon>Micrococcales</taxon>
        <taxon>Micrococcaceae</taxon>
        <taxon>Rothia</taxon>
    </lineage>
</organism>
<dbReference type="InterPro" id="IPR029442">
    <property type="entry name" value="GyrI-like"/>
</dbReference>
<dbReference type="SMART" id="SM00871">
    <property type="entry name" value="AraC_E_bind"/>
    <property type="match status" value="1"/>
</dbReference>
<evidence type="ECO:0000313" key="3">
    <source>
        <dbReference type="Proteomes" id="UP000516421"/>
    </source>
</evidence>
<dbReference type="InterPro" id="IPR010499">
    <property type="entry name" value="AraC_E-bd"/>
</dbReference>
<accession>A0A7H2BK06</accession>
<dbReference type="EMBL" id="CP061538">
    <property type="protein sequence ID" value="QNV40002.1"/>
    <property type="molecule type" value="Genomic_DNA"/>
</dbReference>
<dbReference type="KEGG" id="rama:IDM48_00625"/>